<comment type="caution">
    <text evidence="13">The sequence shown here is derived from an EMBL/GenBank/DDBJ whole genome shotgun (WGS) entry which is preliminary data.</text>
</comment>
<keyword evidence="9" id="KW-0472">Membrane</keyword>
<dbReference type="Proteomes" id="UP000499080">
    <property type="component" value="Unassembled WGS sequence"/>
</dbReference>
<dbReference type="PANTHER" id="PTHR11690">
    <property type="entry name" value="AMILORIDE-SENSITIVE SODIUM CHANNEL-RELATED"/>
    <property type="match status" value="1"/>
</dbReference>
<dbReference type="AlphaFoldDB" id="A0A4Y2IXV2"/>
<organism evidence="13 14">
    <name type="scientific">Araneus ventricosus</name>
    <name type="common">Orbweaver spider</name>
    <name type="synonym">Epeira ventricosa</name>
    <dbReference type="NCBI Taxonomy" id="182803"/>
    <lineage>
        <taxon>Eukaryota</taxon>
        <taxon>Metazoa</taxon>
        <taxon>Ecdysozoa</taxon>
        <taxon>Arthropoda</taxon>
        <taxon>Chelicerata</taxon>
        <taxon>Arachnida</taxon>
        <taxon>Araneae</taxon>
        <taxon>Araneomorphae</taxon>
        <taxon>Entelegynae</taxon>
        <taxon>Araneoidea</taxon>
        <taxon>Araneidae</taxon>
        <taxon>Araneus</taxon>
    </lineage>
</organism>
<evidence type="ECO:0000256" key="7">
    <source>
        <dbReference type="ARBA" id="ARBA00023053"/>
    </source>
</evidence>
<keyword evidence="8 12" id="KW-0406">Ion transport</keyword>
<dbReference type="GO" id="GO:0015280">
    <property type="term" value="F:ligand-gated sodium channel activity"/>
    <property type="evidence" value="ECO:0007669"/>
    <property type="project" value="TreeGrafter"/>
</dbReference>
<dbReference type="InterPro" id="IPR001873">
    <property type="entry name" value="ENaC"/>
</dbReference>
<dbReference type="Pfam" id="PF00858">
    <property type="entry name" value="ASC"/>
    <property type="match status" value="1"/>
</dbReference>
<evidence type="ECO:0000313" key="14">
    <source>
        <dbReference type="Proteomes" id="UP000499080"/>
    </source>
</evidence>
<name>A0A4Y2IXV2_ARAVE</name>
<protein>
    <submittedName>
        <fullName evidence="13">Uncharacterized protein</fullName>
    </submittedName>
</protein>
<keyword evidence="14" id="KW-1185">Reference proteome</keyword>
<evidence type="ECO:0000256" key="2">
    <source>
        <dbReference type="ARBA" id="ARBA00007193"/>
    </source>
</evidence>
<keyword evidence="6" id="KW-1133">Transmembrane helix</keyword>
<keyword evidence="7" id="KW-0915">Sodium</keyword>
<keyword evidence="5 12" id="KW-0812">Transmembrane</keyword>
<evidence type="ECO:0000256" key="1">
    <source>
        <dbReference type="ARBA" id="ARBA00004141"/>
    </source>
</evidence>
<keyword evidence="3 12" id="KW-0813">Transport</keyword>
<gene>
    <name evidence="13" type="ORF">AVEN_229473_1</name>
</gene>
<evidence type="ECO:0000256" key="10">
    <source>
        <dbReference type="ARBA" id="ARBA00023201"/>
    </source>
</evidence>
<reference evidence="13 14" key="1">
    <citation type="journal article" date="2019" name="Sci. Rep.">
        <title>Orb-weaving spider Araneus ventricosus genome elucidates the spidroin gene catalogue.</title>
        <authorList>
            <person name="Kono N."/>
            <person name="Nakamura H."/>
            <person name="Ohtoshi R."/>
            <person name="Moran D.A.P."/>
            <person name="Shinohara A."/>
            <person name="Yoshida Y."/>
            <person name="Fujiwara M."/>
            <person name="Mori M."/>
            <person name="Tomita M."/>
            <person name="Arakawa K."/>
        </authorList>
    </citation>
    <scope>NUCLEOTIDE SEQUENCE [LARGE SCALE GENOMIC DNA]</scope>
</reference>
<dbReference type="OrthoDB" id="6021021at2759"/>
<keyword evidence="11 12" id="KW-0407">Ion channel</keyword>
<keyword evidence="4 12" id="KW-0894">Sodium channel</keyword>
<evidence type="ECO:0000256" key="11">
    <source>
        <dbReference type="ARBA" id="ARBA00023303"/>
    </source>
</evidence>
<proteinExistence type="inferred from homology"/>
<evidence type="ECO:0000256" key="8">
    <source>
        <dbReference type="ARBA" id="ARBA00023065"/>
    </source>
</evidence>
<sequence>MRSSSRSQMPAISERLDGILLQQWKLISARHYLTFLILPEGGAEHGGVCLEMCESEFDKAIFNCEPLKTMHSSPSTFCGEEFKNINMSSKRELEKFKINKKRRASCLQNCRPGCLKLHYNYKIKEEQLQFPEVHRAGLSQIDIYYRNSEINSMHHDPLYGSGAMFSHIGGLLGYWLGISMFSLLDIIKKLFGKAIILWRRFKEYKSQKTSNYEDLV</sequence>
<evidence type="ECO:0000256" key="6">
    <source>
        <dbReference type="ARBA" id="ARBA00022989"/>
    </source>
</evidence>
<dbReference type="GO" id="GO:0005886">
    <property type="term" value="C:plasma membrane"/>
    <property type="evidence" value="ECO:0007669"/>
    <property type="project" value="TreeGrafter"/>
</dbReference>
<evidence type="ECO:0000256" key="5">
    <source>
        <dbReference type="ARBA" id="ARBA00022692"/>
    </source>
</evidence>
<evidence type="ECO:0000256" key="4">
    <source>
        <dbReference type="ARBA" id="ARBA00022461"/>
    </source>
</evidence>
<comment type="subcellular location">
    <subcellularLocation>
        <location evidence="1">Membrane</location>
        <topology evidence="1">Multi-pass membrane protein</topology>
    </subcellularLocation>
</comment>
<evidence type="ECO:0000313" key="13">
    <source>
        <dbReference type="EMBL" id="GBM82430.1"/>
    </source>
</evidence>
<keyword evidence="10 12" id="KW-0739">Sodium transport</keyword>
<evidence type="ECO:0000256" key="3">
    <source>
        <dbReference type="ARBA" id="ARBA00022448"/>
    </source>
</evidence>
<comment type="similarity">
    <text evidence="2 12">Belongs to the amiloride-sensitive sodium channel (TC 1.A.6) family.</text>
</comment>
<accession>A0A4Y2IXV2</accession>
<dbReference type="Gene3D" id="1.10.287.770">
    <property type="entry name" value="YojJ-like"/>
    <property type="match status" value="1"/>
</dbReference>
<evidence type="ECO:0000256" key="12">
    <source>
        <dbReference type="RuleBase" id="RU000679"/>
    </source>
</evidence>
<dbReference type="EMBL" id="BGPR01003010">
    <property type="protein sequence ID" value="GBM82430.1"/>
    <property type="molecule type" value="Genomic_DNA"/>
</dbReference>
<evidence type="ECO:0000256" key="9">
    <source>
        <dbReference type="ARBA" id="ARBA00023136"/>
    </source>
</evidence>